<evidence type="ECO:0000256" key="2">
    <source>
        <dbReference type="ARBA" id="ARBA00023180"/>
    </source>
</evidence>
<dbReference type="PANTHER" id="PTHR33021:SF350">
    <property type="entry name" value="UCLACYANIN-2"/>
    <property type="match status" value="1"/>
</dbReference>
<evidence type="ECO:0000256" key="4">
    <source>
        <dbReference type="SAM" id="SignalP"/>
    </source>
</evidence>
<name>A0A1Z5RPW2_SORBI</name>
<dbReference type="InParanoid" id="A0A1Z5RPW2"/>
<feature type="domain" description="Phytocyanin" evidence="5">
    <location>
        <begin position="23"/>
        <end position="121"/>
    </location>
</feature>
<evidence type="ECO:0000256" key="1">
    <source>
        <dbReference type="ARBA" id="ARBA00022723"/>
    </source>
</evidence>
<dbReference type="OrthoDB" id="686200at2759"/>
<evidence type="ECO:0000313" key="6">
    <source>
        <dbReference type="EMBL" id="OQU85738.1"/>
    </source>
</evidence>
<feature type="compositionally biased region" description="Low complexity" evidence="3">
    <location>
        <begin position="138"/>
        <end position="172"/>
    </location>
</feature>
<dbReference type="SUPFAM" id="SSF49503">
    <property type="entry name" value="Cupredoxins"/>
    <property type="match status" value="1"/>
</dbReference>
<evidence type="ECO:0000259" key="5">
    <source>
        <dbReference type="PROSITE" id="PS51485"/>
    </source>
</evidence>
<dbReference type="STRING" id="4558.A0A1Z5RPW2"/>
<reference evidence="6 7" key="1">
    <citation type="journal article" date="2009" name="Nature">
        <title>The Sorghum bicolor genome and the diversification of grasses.</title>
        <authorList>
            <person name="Paterson A.H."/>
            <person name="Bowers J.E."/>
            <person name="Bruggmann R."/>
            <person name="Dubchak I."/>
            <person name="Grimwood J."/>
            <person name="Gundlach H."/>
            <person name="Haberer G."/>
            <person name="Hellsten U."/>
            <person name="Mitros T."/>
            <person name="Poliakov A."/>
            <person name="Schmutz J."/>
            <person name="Spannagl M."/>
            <person name="Tang H."/>
            <person name="Wang X."/>
            <person name="Wicker T."/>
            <person name="Bharti A.K."/>
            <person name="Chapman J."/>
            <person name="Feltus F.A."/>
            <person name="Gowik U."/>
            <person name="Grigoriev I.V."/>
            <person name="Lyons E."/>
            <person name="Maher C.A."/>
            <person name="Martis M."/>
            <person name="Narechania A."/>
            <person name="Otillar R.P."/>
            <person name="Penning B.W."/>
            <person name="Salamov A.A."/>
            <person name="Wang Y."/>
            <person name="Zhang L."/>
            <person name="Carpita N.C."/>
            <person name="Freeling M."/>
            <person name="Gingle A.R."/>
            <person name="Hash C.T."/>
            <person name="Keller B."/>
            <person name="Klein P."/>
            <person name="Kresovich S."/>
            <person name="McCann M.C."/>
            <person name="Ming R."/>
            <person name="Peterson D.G."/>
            <person name="Mehboob-ur-Rahman"/>
            <person name="Ware D."/>
            <person name="Westhoff P."/>
            <person name="Mayer K.F."/>
            <person name="Messing J."/>
            <person name="Rokhsar D.S."/>
        </authorList>
    </citation>
    <scope>NUCLEOTIDE SEQUENCE [LARGE SCALE GENOMIC DNA]</scope>
    <source>
        <strain evidence="7">cv. BTx623</strain>
    </source>
</reference>
<keyword evidence="7" id="KW-1185">Reference proteome</keyword>
<feature type="region of interest" description="Disordered" evidence="3">
    <location>
        <begin position="124"/>
        <end position="172"/>
    </location>
</feature>
<evidence type="ECO:0000313" key="7">
    <source>
        <dbReference type="Proteomes" id="UP000000768"/>
    </source>
</evidence>
<dbReference type="InterPro" id="IPR039391">
    <property type="entry name" value="Phytocyanin-like"/>
</dbReference>
<dbReference type="PANTHER" id="PTHR33021">
    <property type="entry name" value="BLUE COPPER PROTEIN"/>
    <property type="match status" value="1"/>
</dbReference>
<dbReference type="eggNOG" id="ENOG502S1ER">
    <property type="taxonomic scope" value="Eukaryota"/>
</dbReference>
<dbReference type="Gene3D" id="2.60.40.420">
    <property type="entry name" value="Cupredoxins - blue copper proteins"/>
    <property type="match status" value="1"/>
</dbReference>
<dbReference type="GO" id="GO:0046872">
    <property type="term" value="F:metal ion binding"/>
    <property type="evidence" value="ECO:0007669"/>
    <property type="project" value="UniProtKB-KW"/>
</dbReference>
<dbReference type="Gramene" id="OQU85738">
    <property type="protein sequence ID" value="OQU85738"/>
    <property type="gene ID" value="SORBI_3004G297900"/>
</dbReference>
<dbReference type="GO" id="GO:0009055">
    <property type="term" value="F:electron transfer activity"/>
    <property type="evidence" value="ECO:0007669"/>
    <property type="project" value="InterPro"/>
</dbReference>
<dbReference type="OMA" id="DYSACST"/>
<keyword evidence="4" id="KW-0732">Signal</keyword>
<feature type="signal peptide" evidence="4">
    <location>
        <begin position="1"/>
        <end position="22"/>
    </location>
</feature>
<keyword evidence="1" id="KW-0479">Metal-binding</keyword>
<dbReference type="FunFam" id="2.60.40.420:FF:000003">
    <property type="entry name" value="Blue copper"/>
    <property type="match status" value="1"/>
</dbReference>
<dbReference type="PROSITE" id="PS51485">
    <property type="entry name" value="PHYTOCYANIN"/>
    <property type="match status" value="1"/>
</dbReference>
<dbReference type="EMBL" id="CM000763">
    <property type="protein sequence ID" value="OQU85738.1"/>
    <property type="molecule type" value="Genomic_DNA"/>
</dbReference>
<dbReference type="Pfam" id="PF02298">
    <property type="entry name" value="Cu_bind_like"/>
    <property type="match status" value="1"/>
</dbReference>
<evidence type="ECO:0000256" key="3">
    <source>
        <dbReference type="SAM" id="MobiDB-lite"/>
    </source>
</evidence>
<gene>
    <name evidence="6" type="ORF">SORBI_3004G297900</name>
</gene>
<dbReference type="Proteomes" id="UP000000768">
    <property type="component" value="Chromosome 4"/>
</dbReference>
<dbReference type="CDD" id="cd04216">
    <property type="entry name" value="Phytocyanin"/>
    <property type="match status" value="1"/>
</dbReference>
<proteinExistence type="predicted"/>
<organism evidence="6 7">
    <name type="scientific">Sorghum bicolor</name>
    <name type="common">Sorghum</name>
    <name type="synonym">Sorghum vulgare</name>
    <dbReference type="NCBI Taxonomy" id="4558"/>
    <lineage>
        <taxon>Eukaryota</taxon>
        <taxon>Viridiplantae</taxon>
        <taxon>Streptophyta</taxon>
        <taxon>Embryophyta</taxon>
        <taxon>Tracheophyta</taxon>
        <taxon>Spermatophyta</taxon>
        <taxon>Magnoliopsida</taxon>
        <taxon>Liliopsida</taxon>
        <taxon>Poales</taxon>
        <taxon>Poaceae</taxon>
        <taxon>PACMAD clade</taxon>
        <taxon>Panicoideae</taxon>
        <taxon>Andropogonodae</taxon>
        <taxon>Andropogoneae</taxon>
        <taxon>Sorghinae</taxon>
        <taxon>Sorghum</taxon>
    </lineage>
</organism>
<dbReference type="InterPro" id="IPR008972">
    <property type="entry name" value="Cupredoxin"/>
</dbReference>
<accession>A0A1Z5RPW2</accession>
<dbReference type="InterPro" id="IPR003245">
    <property type="entry name" value="Phytocyanin_dom"/>
</dbReference>
<dbReference type="AlphaFoldDB" id="A0A1Z5RPW2"/>
<sequence>MAAAIMAGLLILLAAVAAPAHAKDYTVGDSSGWTSGVDYTTWASGKTFAVGDNLVFQYSMMHTVAEVSSADFNACSASNAIQSYSDQNTKIALTAPGTRYFICGTAGHCGNGMKLAVTVPAAAATTPPASSSPPTTPAAPGADTPPETTTPSTSTPTATSPPTATKPTSSSAAAACGGEARLAMGMLAGAAGLAGLALMG</sequence>
<reference evidence="7" key="2">
    <citation type="journal article" date="2018" name="Plant J.">
        <title>The Sorghum bicolor reference genome: improved assembly, gene annotations, a transcriptome atlas, and signatures of genome organization.</title>
        <authorList>
            <person name="McCormick R.F."/>
            <person name="Truong S.K."/>
            <person name="Sreedasyam A."/>
            <person name="Jenkins J."/>
            <person name="Shu S."/>
            <person name="Sims D."/>
            <person name="Kennedy M."/>
            <person name="Amirebrahimi M."/>
            <person name="Weers B.D."/>
            <person name="McKinley B."/>
            <person name="Mattison A."/>
            <person name="Morishige D.T."/>
            <person name="Grimwood J."/>
            <person name="Schmutz J."/>
            <person name="Mullet J.E."/>
        </authorList>
    </citation>
    <scope>NUCLEOTIDE SEQUENCE [LARGE SCALE GENOMIC DNA]</scope>
    <source>
        <strain evidence="7">cv. BTx623</strain>
    </source>
</reference>
<dbReference type="KEGG" id="sbi:8076244"/>
<feature type="chain" id="PRO_5011118626" description="Phytocyanin domain-containing protein" evidence="4">
    <location>
        <begin position="23"/>
        <end position="200"/>
    </location>
</feature>
<keyword evidence="2" id="KW-0325">Glycoprotein</keyword>
<dbReference type="GO" id="GO:0005886">
    <property type="term" value="C:plasma membrane"/>
    <property type="evidence" value="ECO:0000318"/>
    <property type="project" value="GO_Central"/>
</dbReference>
<protein>
    <recommendedName>
        <fullName evidence="5">Phytocyanin domain-containing protein</fullName>
    </recommendedName>
</protein>